<dbReference type="InterPro" id="IPR006140">
    <property type="entry name" value="D-isomer_DH_NAD-bd"/>
</dbReference>
<dbReference type="EMBL" id="GBHO01003485">
    <property type="protein sequence ID" value="JAG40119.1"/>
    <property type="molecule type" value="Transcribed_RNA"/>
</dbReference>
<evidence type="ECO:0000256" key="1">
    <source>
        <dbReference type="ARBA" id="ARBA00023002"/>
    </source>
</evidence>
<reference evidence="5" key="3">
    <citation type="journal article" date="2016" name="Gigascience">
        <title>De novo construction of an expanded transcriptome assembly for the western tarnished plant bug, Lygus hesperus.</title>
        <authorList>
            <person name="Tassone E.E."/>
            <person name="Geib S.M."/>
            <person name="Hall B."/>
            <person name="Fabrick J.A."/>
            <person name="Brent C.S."/>
            <person name="Hull J.J."/>
        </authorList>
    </citation>
    <scope>NUCLEOTIDE SEQUENCE</scope>
</reference>
<dbReference type="PANTHER" id="PTHR43333:SF1">
    <property type="entry name" value="D-ISOMER SPECIFIC 2-HYDROXYACID DEHYDROGENASE NAD-BINDING DOMAIN-CONTAINING PROTEIN"/>
    <property type="match status" value="1"/>
</dbReference>
<reference evidence="4" key="2">
    <citation type="submission" date="2014-07" db="EMBL/GenBank/DDBJ databases">
        <authorList>
            <person name="Hull J."/>
        </authorList>
    </citation>
    <scope>NUCLEOTIDE SEQUENCE</scope>
</reference>
<dbReference type="Pfam" id="PF02826">
    <property type="entry name" value="2-Hacid_dh_C"/>
    <property type="match status" value="1"/>
</dbReference>
<dbReference type="Gene3D" id="3.40.50.720">
    <property type="entry name" value="NAD(P)-binding Rossmann-like Domain"/>
    <property type="match status" value="2"/>
</dbReference>
<keyword evidence="4" id="KW-0670">Pyruvate</keyword>
<feature type="domain" description="D-isomer specific 2-hydroxyacid dehydrogenase NAD-binding" evidence="3">
    <location>
        <begin position="113"/>
        <end position="290"/>
    </location>
</feature>
<reference evidence="4" key="1">
    <citation type="journal article" date="2014" name="PLoS ONE">
        <title>Transcriptome-Based Identification of ABC Transporters in the Western Tarnished Plant Bug Lygus hesperus.</title>
        <authorList>
            <person name="Hull J.J."/>
            <person name="Chaney K."/>
            <person name="Geib S.M."/>
            <person name="Fabrick J.A."/>
            <person name="Brent C.S."/>
            <person name="Walsh D."/>
            <person name="Lavine L.C."/>
        </authorList>
    </citation>
    <scope>NUCLEOTIDE SEQUENCE</scope>
</reference>
<evidence type="ECO:0000259" key="3">
    <source>
        <dbReference type="Pfam" id="PF02826"/>
    </source>
</evidence>
<evidence type="ECO:0000256" key="2">
    <source>
        <dbReference type="ARBA" id="ARBA00023027"/>
    </source>
</evidence>
<protein>
    <submittedName>
        <fullName evidence="4">Glyoxylate/hydroxypyruvate reductase A</fullName>
    </submittedName>
</protein>
<dbReference type="InterPro" id="IPR036291">
    <property type="entry name" value="NAD(P)-bd_dom_sf"/>
</dbReference>
<gene>
    <name evidence="4" type="primary">ghrA</name>
    <name evidence="5" type="synonym">ghrA_0</name>
    <name evidence="4" type="ORF">CM83_59989</name>
    <name evidence="5" type="ORF">g.48097</name>
</gene>
<evidence type="ECO:0000313" key="5">
    <source>
        <dbReference type="EMBL" id="JAQ17006.1"/>
    </source>
</evidence>
<dbReference type="CDD" id="cd05300">
    <property type="entry name" value="2-Hacid_dh_1"/>
    <property type="match status" value="1"/>
</dbReference>
<dbReference type="GO" id="GO:0051287">
    <property type="term" value="F:NAD binding"/>
    <property type="evidence" value="ECO:0007669"/>
    <property type="project" value="InterPro"/>
</dbReference>
<organism evidence="4">
    <name type="scientific">Lygus hesperus</name>
    <name type="common">Western plant bug</name>
    <dbReference type="NCBI Taxonomy" id="30085"/>
    <lineage>
        <taxon>Eukaryota</taxon>
        <taxon>Metazoa</taxon>
        <taxon>Ecdysozoa</taxon>
        <taxon>Arthropoda</taxon>
        <taxon>Hexapoda</taxon>
        <taxon>Insecta</taxon>
        <taxon>Pterygota</taxon>
        <taxon>Neoptera</taxon>
        <taxon>Paraneoptera</taxon>
        <taxon>Hemiptera</taxon>
        <taxon>Heteroptera</taxon>
        <taxon>Panheteroptera</taxon>
        <taxon>Cimicomorpha</taxon>
        <taxon>Miridae</taxon>
        <taxon>Mirini</taxon>
        <taxon>Lygus</taxon>
    </lineage>
</organism>
<name>A0A0A9Z6S5_LYGHE</name>
<keyword evidence="1" id="KW-0560">Oxidoreductase</keyword>
<dbReference type="AlphaFoldDB" id="A0A0A9Z6S5"/>
<keyword evidence="2" id="KW-0520">NAD</keyword>
<sequence length="325" mass="36256">MSSRVRSVAIFSDVPRIFSCISKLFPSLQVQEIKPGSPEALQSLLKADVILADFDKIAEHIYFLKETKWIQGTWAGVEPIIKEYDKIKELPPCPIARFSGAHFGSIMSEYVVAHVTSFERDFRRSWGAQKECKWDLNGKIKDYKVIGDMEVGVLGGGQIGSHIAGVLKKLGARIWCLVRSIPTVKSSSIDEYRETNQLDEILEHCDLIINVLPHSPTTAGLLNSRNLGKCKGSLLVNIGRGSLVTESDLIDALEKKYLRGAILDVFPKEPLSPESKLWTMPEVIITPHVAGLTRAEDVAAFFKQNLDLWNSEGRLMNAINFEKGY</sequence>
<dbReference type="GO" id="GO:0016491">
    <property type="term" value="F:oxidoreductase activity"/>
    <property type="evidence" value="ECO:0007669"/>
    <property type="project" value="UniProtKB-KW"/>
</dbReference>
<dbReference type="EMBL" id="GDHC01001623">
    <property type="protein sequence ID" value="JAQ17006.1"/>
    <property type="molecule type" value="Transcribed_RNA"/>
</dbReference>
<evidence type="ECO:0000313" key="4">
    <source>
        <dbReference type="EMBL" id="JAG40119.1"/>
    </source>
</evidence>
<accession>A0A0A9Z6S5</accession>
<dbReference type="SUPFAM" id="SSF51735">
    <property type="entry name" value="NAD(P)-binding Rossmann-fold domains"/>
    <property type="match status" value="1"/>
</dbReference>
<proteinExistence type="predicted"/>
<dbReference type="PANTHER" id="PTHR43333">
    <property type="entry name" value="2-HACID_DH_C DOMAIN-CONTAINING PROTEIN"/>
    <property type="match status" value="1"/>
</dbReference>